<dbReference type="AlphaFoldDB" id="A0A210PP64"/>
<dbReference type="UniPathway" id="UPA00378"/>
<name>A0A210PP64_MIZYE</name>
<dbReference type="Proteomes" id="UP000242188">
    <property type="component" value="Unassembled WGS sequence"/>
</dbReference>
<dbReference type="STRING" id="6573.A0A210PP64"/>
<evidence type="ECO:0000256" key="1">
    <source>
        <dbReference type="ARBA" id="ARBA00022676"/>
    </source>
</evidence>
<keyword evidence="3" id="KW-0325">Glycoprotein</keyword>
<keyword evidence="5" id="KW-1185">Reference proteome</keyword>
<keyword evidence="3" id="KW-0472">Membrane</keyword>
<dbReference type="GO" id="GO:0008107">
    <property type="term" value="F:galactoside 2-alpha-L-fucosyltransferase activity"/>
    <property type="evidence" value="ECO:0007669"/>
    <property type="project" value="InterPro"/>
</dbReference>
<dbReference type="EMBL" id="NEDP02005569">
    <property type="protein sequence ID" value="OWF38272.1"/>
    <property type="molecule type" value="Genomic_DNA"/>
</dbReference>
<dbReference type="PANTHER" id="PTHR11927:SF9">
    <property type="entry name" value="L-FUCOSYLTRANSFERASE"/>
    <property type="match status" value="1"/>
</dbReference>
<comment type="subcellular location">
    <subcellularLocation>
        <location evidence="3">Golgi apparatus</location>
        <location evidence="3">Golgi stack membrane</location>
        <topology evidence="3">Single-pass type II membrane protein</topology>
    </subcellularLocation>
</comment>
<comment type="similarity">
    <text evidence="3">Belongs to the glycosyltransferase 11 family.</text>
</comment>
<proteinExistence type="inferred from homology"/>
<keyword evidence="2 3" id="KW-0808">Transferase</keyword>
<dbReference type="OrthoDB" id="3226at2759"/>
<dbReference type="GO" id="GO:0005975">
    <property type="term" value="P:carbohydrate metabolic process"/>
    <property type="evidence" value="ECO:0007669"/>
    <property type="project" value="InterPro"/>
</dbReference>
<evidence type="ECO:0000313" key="4">
    <source>
        <dbReference type="EMBL" id="OWF38272.1"/>
    </source>
</evidence>
<sequence length="340" mass="39665">MSTEMRLAGMRITLKSHSKCKICLGIIVVVLFVIIARWSSCIRLYWNDWNGIERPHFACMPFQGRLANQMFQYAFMYAFSRDKELVIMMSEAKESNILSSTFEIEFGLNNDYGFGLGKGDCLCFQKYEDDWDCAYDKQFEEIEKRQDSYLYGYFQSWKYWKHYENEIRSNFHFQEHVKISAQAVLQNIIQKSGSSPARGDILVGVHIRRGDYVNKAVFTEYGYTTATEQYLHKATQFFRKRYKNPTFIVCSNDFTWARTALGKFSDVYFAEGNAPDTDMALLSSTNHTIMTVGTFGWWSAFLTNGTTVYYKHPYIEGSPFSKQFHDSTTEHFYPGWIGLE</sequence>
<reference evidence="4 5" key="1">
    <citation type="journal article" date="2017" name="Nat. Ecol. Evol.">
        <title>Scallop genome provides insights into evolution of bilaterian karyotype and development.</title>
        <authorList>
            <person name="Wang S."/>
            <person name="Zhang J."/>
            <person name="Jiao W."/>
            <person name="Li J."/>
            <person name="Xun X."/>
            <person name="Sun Y."/>
            <person name="Guo X."/>
            <person name="Huan P."/>
            <person name="Dong B."/>
            <person name="Zhang L."/>
            <person name="Hu X."/>
            <person name="Sun X."/>
            <person name="Wang J."/>
            <person name="Zhao C."/>
            <person name="Wang Y."/>
            <person name="Wang D."/>
            <person name="Huang X."/>
            <person name="Wang R."/>
            <person name="Lv J."/>
            <person name="Li Y."/>
            <person name="Zhang Z."/>
            <person name="Liu B."/>
            <person name="Lu W."/>
            <person name="Hui Y."/>
            <person name="Liang J."/>
            <person name="Zhou Z."/>
            <person name="Hou R."/>
            <person name="Li X."/>
            <person name="Liu Y."/>
            <person name="Li H."/>
            <person name="Ning X."/>
            <person name="Lin Y."/>
            <person name="Zhao L."/>
            <person name="Xing Q."/>
            <person name="Dou J."/>
            <person name="Li Y."/>
            <person name="Mao J."/>
            <person name="Guo H."/>
            <person name="Dou H."/>
            <person name="Li T."/>
            <person name="Mu C."/>
            <person name="Jiang W."/>
            <person name="Fu Q."/>
            <person name="Fu X."/>
            <person name="Miao Y."/>
            <person name="Liu J."/>
            <person name="Yu Q."/>
            <person name="Li R."/>
            <person name="Liao H."/>
            <person name="Li X."/>
            <person name="Kong Y."/>
            <person name="Jiang Z."/>
            <person name="Chourrout D."/>
            <person name="Li R."/>
            <person name="Bao Z."/>
        </authorList>
    </citation>
    <scope>NUCLEOTIDE SEQUENCE [LARGE SCALE GENOMIC DNA]</scope>
    <source>
        <strain evidence="4 5">PY_sf001</strain>
    </source>
</reference>
<dbReference type="EC" id="2.4.1.-" evidence="3"/>
<feature type="transmembrane region" description="Helical" evidence="3">
    <location>
        <begin position="20"/>
        <end position="38"/>
    </location>
</feature>
<dbReference type="Pfam" id="PF01531">
    <property type="entry name" value="Glyco_transf_11"/>
    <property type="match status" value="1"/>
</dbReference>
<accession>A0A210PP64</accession>
<gene>
    <name evidence="4" type="ORF">KP79_PYT17198</name>
</gene>
<keyword evidence="3" id="KW-0333">Golgi apparatus</keyword>
<keyword evidence="1 3" id="KW-0328">Glycosyltransferase</keyword>
<comment type="pathway">
    <text evidence="3">Protein modification; protein glycosylation.</text>
</comment>
<evidence type="ECO:0000256" key="3">
    <source>
        <dbReference type="RuleBase" id="RU363129"/>
    </source>
</evidence>
<dbReference type="GO" id="GO:0032580">
    <property type="term" value="C:Golgi cisterna membrane"/>
    <property type="evidence" value="ECO:0007669"/>
    <property type="project" value="UniProtKB-SubCell"/>
</dbReference>
<evidence type="ECO:0000256" key="2">
    <source>
        <dbReference type="ARBA" id="ARBA00022679"/>
    </source>
</evidence>
<dbReference type="CDD" id="cd11301">
    <property type="entry name" value="Fut1_Fut2_like"/>
    <property type="match status" value="1"/>
</dbReference>
<organism evidence="4 5">
    <name type="scientific">Mizuhopecten yessoensis</name>
    <name type="common">Japanese scallop</name>
    <name type="synonym">Patinopecten yessoensis</name>
    <dbReference type="NCBI Taxonomy" id="6573"/>
    <lineage>
        <taxon>Eukaryota</taxon>
        <taxon>Metazoa</taxon>
        <taxon>Spiralia</taxon>
        <taxon>Lophotrochozoa</taxon>
        <taxon>Mollusca</taxon>
        <taxon>Bivalvia</taxon>
        <taxon>Autobranchia</taxon>
        <taxon>Pteriomorphia</taxon>
        <taxon>Pectinida</taxon>
        <taxon>Pectinoidea</taxon>
        <taxon>Pectinidae</taxon>
        <taxon>Mizuhopecten</taxon>
    </lineage>
</organism>
<evidence type="ECO:0000313" key="5">
    <source>
        <dbReference type="Proteomes" id="UP000242188"/>
    </source>
</evidence>
<dbReference type="InterPro" id="IPR002516">
    <property type="entry name" value="Glyco_trans_11"/>
</dbReference>
<dbReference type="PANTHER" id="PTHR11927">
    <property type="entry name" value="GALACTOSIDE 2-L-FUCOSYLTRANSFERASE"/>
    <property type="match status" value="1"/>
</dbReference>
<keyword evidence="3" id="KW-0812">Transmembrane</keyword>
<keyword evidence="3" id="KW-0735">Signal-anchor</keyword>
<dbReference type="Gene3D" id="3.40.50.11350">
    <property type="match status" value="1"/>
</dbReference>
<protein>
    <recommendedName>
        <fullName evidence="3">L-Fucosyltransferase</fullName>
        <ecNumber evidence="3">2.4.1.-</ecNumber>
    </recommendedName>
</protein>
<keyword evidence="3" id="KW-1133">Transmembrane helix</keyword>
<comment type="caution">
    <text evidence="4">The sequence shown here is derived from an EMBL/GenBank/DDBJ whole genome shotgun (WGS) entry which is preliminary data.</text>
</comment>